<sequence length="550" mass="59639">MSVPSQNSTGLESAAAEQAEPDDDWSEPEPEPDDDFDPDTPLPAPRAAFGRDRRGRDRGRTDTGADFERVPPQDLAAEQSVLGGMLLSKDAIGDVIELLKPADYYRPAHELIHGAILALYGRGEPADPITVAGELGKRGELVRAGGASYLHTLVNTVPTAANAEYYAEIVHERAVLRRMVEAGTRIAGMGYTAEGDVEDLVNAAQAEVMALAEQRGEDSLAPVMDGMDVTMGKVEDRKHNRGRITGVPTGFADLDQLTQGLQPGQLIVIAARPAVGKSTLVLDIARSASITHHLTTAMFSLEMGREEIQLRAVSAEGRVALHHLRSGEMTDDDWVRSGRAISRMTDAPLLIDDNPVQSALSIAARCRKIKQRRGLDLVIVDYLQLLQGAGRRAENRQQEVSDMSRNLKLLAKQLQVPVIALSQLNRGPEQRADKRPMLSDLRESGSIEQDADVVILLHREDSYEKSTPRAGEADLIIAKHRNGPTATITTAFQGHYSRFVDMARDDEPGRNFPGTDEHEPDFTPIGAVAPTPAEPAPWSPGSNLGSELGL</sequence>
<name>A0A9W6PNG8_9ACTN</name>
<dbReference type="InterPro" id="IPR007692">
    <property type="entry name" value="DNA_helicase_DnaB"/>
</dbReference>
<feature type="compositionally biased region" description="Acidic residues" evidence="13">
    <location>
        <begin position="19"/>
        <end position="38"/>
    </location>
</feature>
<dbReference type="GO" id="GO:0016787">
    <property type="term" value="F:hydrolase activity"/>
    <property type="evidence" value="ECO:0007669"/>
    <property type="project" value="UniProtKB-KW"/>
</dbReference>
<dbReference type="GO" id="GO:0006269">
    <property type="term" value="P:DNA replication, synthesis of primer"/>
    <property type="evidence" value="ECO:0007669"/>
    <property type="project" value="UniProtKB-UniRule"/>
</dbReference>
<dbReference type="Gene3D" id="1.10.860.10">
    <property type="entry name" value="DNAb Helicase, Chain A"/>
    <property type="match status" value="1"/>
</dbReference>
<keyword evidence="5 12" id="KW-0378">Hydrolase</keyword>
<dbReference type="GO" id="GO:0043139">
    <property type="term" value="F:5'-3' DNA helicase activity"/>
    <property type="evidence" value="ECO:0007669"/>
    <property type="project" value="UniProtKB-EC"/>
</dbReference>
<keyword evidence="8 12" id="KW-0238">DNA-binding</keyword>
<dbReference type="InterPro" id="IPR007694">
    <property type="entry name" value="DNA_helicase_DnaB-like_C"/>
</dbReference>
<keyword evidence="3 12" id="KW-0235">DNA replication</keyword>
<evidence type="ECO:0000256" key="11">
    <source>
        <dbReference type="NCBIfam" id="TIGR00665"/>
    </source>
</evidence>
<dbReference type="OrthoDB" id="9773982at2"/>
<dbReference type="InterPro" id="IPR036185">
    <property type="entry name" value="DNA_heli_DnaB-like_N_sf"/>
</dbReference>
<evidence type="ECO:0000256" key="8">
    <source>
        <dbReference type="ARBA" id="ARBA00023125"/>
    </source>
</evidence>
<keyword evidence="9" id="KW-0413">Isomerase</keyword>
<evidence type="ECO:0000259" key="14">
    <source>
        <dbReference type="PROSITE" id="PS51199"/>
    </source>
</evidence>
<dbReference type="GO" id="GO:0003677">
    <property type="term" value="F:DNA binding"/>
    <property type="evidence" value="ECO:0007669"/>
    <property type="project" value="UniProtKB-UniRule"/>
</dbReference>
<dbReference type="InterPro" id="IPR016136">
    <property type="entry name" value="DNA_helicase_N/primase_C"/>
</dbReference>
<keyword evidence="4 12" id="KW-0547">Nucleotide-binding</keyword>
<comment type="function">
    <text evidence="12">The main replicative DNA helicase, it participates in initiation and elongation during chromosome replication. Travels ahead of the DNA replisome, separating dsDNA into templates for DNA synthesis. A processive ATP-dependent 5'-3' DNA helicase it has DNA-dependent ATPase activity.</text>
</comment>
<evidence type="ECO:0000256" key="10">
    <source>
        <dbReference type="ARBA" id="ARBA00048954"/>
    </source>
</evidence>
<evidence type="ECO:0000313" key="15">
    <source>
        <dbReference type="EMBL" id="GLW58084.1"/>
    </source>
</evidence>
<feature type="compositionally biased region" description="Polar residues" evidence="13">
    <location>
        <begin position="1"/>
        <end position="11"/>
    </location>
</feature>
<dbReference type="SUPFAM" id="SSF52540">
    <property type="entry name" value="P-loop containing nucleoside triphosphate hydrolases"/>
    <property type="match status" value="1"/>
</dbReference>
<protein>
    <recommendedName>
        <fullName evidence="11 12">Replicative DNA helicase</fullName>
        <ecNumber evidence="11 12">5.6.2.3</ecNumber>
    </recommendedName>
</protein>
<dbReference type="NCBIfam" id="TIGR00665">
    <property type="entry name" value="DnaB"/>
    <property type="match status" value="1"/>
</dbReference>
<dbReference type="RefSeq" id="WP_081973687.1">
    <property type="nucleotide sequence ID" value="NZ_BSRX01000047.1"/>
</dbReference>
<evidence type="ECO:0000256" key="1">
    <source>
        <dbReference type="ARBA" id="ARBA00008428"/>
    </source>
</evidence>
<dbReference type="PANTHER" id="PTHR30153">
    <property type="entry name" value="REPLICATIVE DNA HELICASE DNAB"/>
    <property type="match status" value="1"/>
</dbReference>
<reference evidence="15" key="1">
    <citation type="submission" date="2023-02" db="EMBL/GenBank/DDBJ databases">
        <title>Kitasatospora phosalacinea NBRC 14362.</title>
        <authorList>
            <person name="Ichikawa N."/>
            <person name="Sato H."/>
            <person name="Tonouchi N."/>
        </authorList>
    </citation>
    <scope>NUCLEOTIDE SEQUENCE</scope>
    <source>
        <strain evidence="15">NBRC 14362</strain>
    </source>
</reference>
<dbReference type="GO" id="GO:1990077">
    <property type="term" value="C:primosome complex"/>
    <property type="evidence" value="ECO:0007669"/>
    <property type="project" value="UniProtKB-UniRule"/>
</dbReference>
<dbReference type="PROSITE" id="PS51199">
    <property type="entry name" value="SF4_HELICASE"/>
    <property type="match status" value="1"/>
</dbReference>
<comment type="catalytic activity">
    <reaction evidence="10 12">
        <text>ATP + H2O = ADP + phosphate + H(+)</text>
        <dbReference type="Rhea" id="RHEA:13065"/>
        <dbReference type="ChEBI" id="CHEBI:15377"/>
        <dbReference type="ChEBI" id="CHEBI:15378"/>
        <dbReference type="ChEBI" id="CHEBI:30616"/>
        <dbReference type="ChEBI" id="CHEBI:43474"/>
        <dbReference type="ChEBI" id="CHEBI:456216"/>
        <dbReference type="EC" id="5.6.2.3"/>
    </reaction>
</comment>
<dbReference type="Gene3D" id="3.40.50.300">
    <property type="entry name" value="P-loop containing nucleotide triphosphate hydrolases"/>
    <property type="match status" value="1"/>
</dbReference>
<evidence type="ECO:0000256" key="13">
    <source>
        <dbReference type="SAM" id="MobiDB-lite"/>
    </source>
</evidence>
<gene>
    <name evidence="15" type="ORF">Kpho01_60950</name>
</gene>
<evidence type="ECO:0000256" key="3">
    <source>
        <dbReference type="ARBA" id="ARBA00022705"/>
    </source>
</evidence>
<dbReference type="EMBL" id="BSRX01000047">
    <property type="protein sequence ID" value="GLW58084.1"/>
    <property type="molecule type" value="Genomic_DNA"/>
</dbReference>
<accession>A0A9W6PNG8</accession>
<dbReference type="InterPro" id="IPR003593">
    <property type="entry name" value="AAA+_ATPase"/>
</dbReference>
<organism evidence="15 16">
    <name type="scientific">Kitasatospora phosalacinea</name>
    <dbReference type="NCBI Taxonomy" id="2065"/>
    <lineage>
        <taxon>Bacteria</taxon>
        <taxon>Bacillati</taxon>
        <taxon>Actinomycetota</taxon>
        <taxon>Actinomycetes</taxon>
        <taxon>Kitasatosporales</taxon>
        <taxon>Streptomycetaceae</taxon>
        <taxon>Kitasatospora</taxon>
    </lineage>
</organism>
<dbReference type="EC" id="5.6.2.3" evidence="11 12"/>
<dbReference type="AlphaFoldDB" id="A0A9W6PNG8"/>
<keyword evidence="2 12" id="KW-0639">Primosome</keyword>
<evidence type="ECO:0000256" key="5">
    <source>
        <dbReference type="ARBA" id="ARBA00022801"/>
    </source>
</evidence>
<feature type="region of interest" description="Disordered" evidence="13">
    <location>
        <begin position="1"/>
        <end position="74"/>
    </location>
</feature>
<evidence type="ECO:0000256" key="6">
    <source>
        <dbReference type="ARBA" id="ARBA00022806"/>
    </source>
</evidence>
<dbReference type="FunFam" id="3.40.50.300:FF:000351">
    <property type="entry name" value="Replicative DNA helicase"/>
    <property type="match status" value="1"/>
</dbReference>
<dbReference type="SUPFAM" id="SSF48024">
    <property type="entry name" value="N-terminal domain of DnaB helicase"/>
    <property type="match status" value="1"/>
</dbReference>
<dbReference type="NCBIfam" id="NF004384">
    <property type="entry name" value="PRK05748.1"/>
    <property type="match status" value="1"/>
</dbReference>
<dbReference type="SMART" id="SM00382">
    <property type="entry name" value="AAA"/>
    <property type="match status" value="1"/>
</dbReference>
<comment type="similarity">
    <text evidence="1 12">Belongs to the helicase family. DnaB subfamily.</text>
</comment>
<proteinExistence type="inferred from homology"/>
<feature type="compositionally biased region" description="Basic and acidic residues" evidence="13">
    <location>
        <begin position="504"/>
        <end position="521"/>
    </location>
</feature>
<evidence type="ECO:0000256" key="2">
    <source>
        <dbReference type="ARBA" id="ARBA00022515"/>
    </source>
</evidence>
<comment type="caution">
    <text evidence="15">The sequence shown here is derived from an EMBL/GenBank/DDBJ whole genome shotgun (WGS) entry which is preliminary data.</text>
</comment>
<evidence type="ECO:0000256" key="7">
    <source>
        <dbReference type="ARBA" id="ARBA00022840"/>
    </source>
</evidence>
<dbReference type="PANTHER" id="PTHR30153:SF2">
    <property type="entry name" value="REPLICATIVE DNA HELICASE"/>
    <property type="match status" value="1"/>
</dbReference>
<dbReference type="Proteomes" id="UP001165143">
    <property type="component" value="Unassembled WGS sequence"/>
</dbReference>
<feature type="compositionally biased region" description="Basic and acidic residues" evidence="13">
    <location>
        <begin position="49"/>
        <end position="71"/>
    </location>
</feature>
<feature type="region of interest" description="Disordered" evidence="13">
    <location>
        <begin position="504"/>
        <end position="550"/>
    </location>
</feature>
<dbReference type="Pfam" id="PF03796">
    <property type="entry name" value="DnaB_C"/>
    <property type="match status" value="1"/>
</dbReference>
<evidence type="ECO:0000256" key="9">
    <source>
        <dbReference type="ARBA" id="ARBA00023235"/>
    </source>
</evidence>
<keyword evidence="6 12" id="KW-0347">Helicase</keyword>
<dbReference type="FunFam" id="1.10.860.10:FF:000001">
    <property type="entry name" value="Replicative DNA helicase"/>
    <property type="match status" value="1"/>
</dbReference>
<feature type="compositionally biased region" description="Polar residues" evidence="13">
    <location>
        <begin position="540"/>
        <end position="550"/>
    </location>
</feature>
<dbReference type="InterPro" id="IPR007693">
    <property type="entry name" value="DNA_helicase_DnaB-like_N"/>
</dbReference>
<dbReference type="GO" id="GO:0005829">
    <property type="term" value="C:cytosol"/>
    <property type="evidence" value="ECO:0007669"/>
    <property type="project" value="TreeGrafter"/>
</dbReference>
<dbReference type="InterPro" id="IPR027417">
    <property type="entry name" value="P-loop_NTPase"/>
</dbReference>
<evidence type="ECO:0000256" key="12">
    <source>
        <dbReference type="RuleBase" id="RU362085"/>
    </source>
</evidence>
<evidence type="ECO:0000256" key="4">
    <source>
        <dbReference type="ARBA" id="ARBA00022741"/>
    </source>
</evidence>
<dbReference type="CDD" id="cd00984">
    <property type="entry name" value="DnaB_C"/>
    <property type="match status" value="1"/>
</dbReference>
<dbReference type="GO" id="GO:0005524">
    <property type="term" value="F:ATP binding"/>
    <property type="evidence" value="ECO:0007669"/>
    <property type="project" value="UniProtKB-UniRule"/>
</dbReference>
<keyword evidence="7 12" id="KW-0067">ATP-binding</keyword>
<dbReference type="Pfam" id="PF00772">
    <property type="entry name" value="DnaB"/>
    <property type="match status" value="1"/>
</dbReference>
<evidence type="ECO:0000313" key="16">
    <source>
        <dbReference type="Proteomes" id="UP001165143"/>
    </source>
</evidence>
<feature type="domain" description="SF4 helicase" evidence="14">
    <location>
        <begin position="240"/>
        <end position="506"/>
    </location>
</feature>